<dbReference type="Pfam" id="PF21286">
    <property type="entry name" value="CFAI_FIMAC_N"/>
    <property type="match status" value="1"/>
</dbReference>
<dbReference type="InterPro" id="IPR018114">
    <property type="entry name" value="TRYPSIN_HIS"/>
</dbReference>
<dbReference type="PROSITE" id="PS01209">
    <property type="entry name" value="LDLRA_1"/>
    <property type="match status" value="2"/>
</dbReference>
<dbReference type="GO" id="GO:0005576">
    <property type="term" value="C:extracellular region"/>
    <property type="evidence" value="ECO:0007669"/>
    <property type="project" value="UniProtKB-SubCell"/>
</dbReference>
<dbReference type="InterPro" id="IPR003884">
    <property type="entry name" value="FacI_MAC"/>
</dbReference>
<dbReference type="GeneTree" id="ENSGT00930000151042"/>
<feature type="signal peptide" evidence="14">
    <location>
        <begin position="1"/>
        <end position="19"/>
    </location>
</feature>
<dbReference type="SUPFAM" id="SSF57424">
    <property type="entry name" value="LDL receptor-like module"/>
    <property type="match status" value="2"/>
</dbReference>
<dbReference type="SMART" id="SM00192">
    <property type="entry name" value="LDLa"/>
    <property type="match status" value="2"/>
</dbReference>
<dbReference type="InterPro" id="IPR009003">
    <property type="entry name" value="Peptidase_S1_PA"/>
</dbReference>
<proteinExistence type="predicted"/>
<dbReference type="FunFam" id="2.40.10.10:FF:000120">
    <property type="entry name" value="Putative serine protease"/>
    <property type="match status" value="1"/>
</dbReference>
<evidence type="ECO:0000256" key="13">
    <source>
        <dbReference type="RuleBase" id="RU363034"/>
    </source>
</evidence>
<evidence type="ECO:0000313" key="17">
    <source>
        <dbReference type="Ensembl" id="ENSEBUP00000024884.1"/>
    </source>
</evidence>
<dbReference type="Gene3D" id="2.40.10.10">
    <property type="entry name" value="Trypsin-like serine proteases"/>
    <property type="match status" value="1"/>
</dbReference>
<dbReference type="PROSITE" id="PS50240">
    <property type="entry name" value="TRYPSIN_DOM"/>
    <property type="match status" value="1"/>
</dbReference>
<dbReference type="GO" id="GO:0002376">
    <property type="term" value="P:immune system process"/>
    <property type="evidence" value="ECO:0007669"/>
    <property type="project" value="UniProtKB-KW"/>
</dbReference>
<dbReference type="Gene3D" id="3.10.250.10">
    <property type="entry name" value="SRCR-like domain"/>
    <property type="match status" value="1"/>
</dbReference>
<keyword evidence="6 13" id="KW-0378">Hydrolase</keyword>
<dbReference type="Pfam" id="PF21287">
    <property type="entry name" value="Kazal_CFAI"/>
    <property type="match status" value="1"/>
</dbReference>
<keyword evidence="3 13" id="KW-0645">Protease</keyword>
<evidence type="ECO:0000256" key="10">
    <source>
        <dbReference type="ARBA" id="ARBA00023180"/>
    </source>
</evidence>
<evidence type="ECO:0000256" key="2">
    <source>
        <dbReference type="ARBA" id="ARBA00022525"/>
    </source>
</evidence>
<dbReference type="PROSITE" id="PS00135">
    <property type="entry name" value="TRYPSIN_SER"/>
    <property type="match status" value="1"/>
</dbReference>
<feature type="disulfide bond" evidence="11">
    <location>
        <begin position="299"/>
        <end position="314"/>
    </location>
</feature>
<evidence type="ECO:0000256" key="4">
    <source>
        <dbReference type="ARBA" id="ARBA00022729"/>
    </source>
</evidence>
<dbReference type="SUPFAM" id="SSF50494">
    <property type="entry name" value="Trypsin-like serine proteases"/>
    <property type="match status" value="1"/>
</dbReference>
<dbReference type="InterPro" id="IPR001254">
    <property type="entry name" value="Trypsin_dom"/>
</dbReference>
<evidence type="ECO:0000256" key="9">
    <source>
        <dbReference type="ARBA" id="ARBA00023157"/>
    </source>
</evidence>
<feature type="chain" id="PRO_5034132675" evidence="14">
    <location>
        <begin position="20"/>
        <end position="606"/>
    </location>
</feature>
<keyword evidence="4 14" id="KW-0732">Signal</keyword>
<dbReference type="PANTHER" id="PTHR24252:SF7">
    <property type="entry name" value="HYALIN"/>
    <property type="match status" value="1"/>
</dbReference>
<evidence type="ECO:0000256" key="3">
    <source>
        <dbReference type="ARBA" id="ARBA00022670"/>
    </source>
</evidence>
<protein>
    <submittedName>
        <fullName evidence="17">Complement factor I</fullName>
    </submittedName>
</protein>
<dbReference type="InterPro" id="IPR048719">
    <property type="entry name" value="CFAI_KAZAL"/>
</dbReference>
<dbReference type="Gene3D" id="4.10.400.10">
    <property type="entry name" value="Low-density Lipoprotein Receptor"/>
    <property type="match status" value="2"/>
</dbReference>
<reference evidence="17" key="2">
    <citation type="submission" date="2025-09" db="UniProtKB">
        <authorList>
            <consortium name="Ensembl"/>
        </authorList>
    </citation>
    <scope>IDENTIFICATION</scope>
</reference>
<keyword evidence="2" id="KW-0964">Secreted</keyword>
<feature type="disulfide bond" evidence="11">
    <location>
        <begin position="280"/>
        <end position="292"/>
    </location>
</feature>
<dbReference type="CDD" id="cd00190">
    <property type="entry name" value="Tryp_SPc"/>
    <property type="match status" value="1"/>
</dbReference>
<name>A0A8C4R6M5_EPTBU</name>
<evidence type="ECO:0000256" key="5">
    <source>
        <dbReference type="ARBA" id="ARBA00022737"/>
    </source>
</evidence>
<evidence type="ECO:0000256" key="12">
    <source>
        <dbReference type="PROSITE-ProRule" id="PRU00196"/>
    </source>
</evidence>
<dbReference type="AlphaFoldDB" id="A0A8C4R6M5"/>
<accession>A0A8C4R6M5</accession>
<reference evidence="17" key="1">
    <citation type="submission" date="2025-08" db="UniProtKB">
        <authorList>
            <consortium name="Ensembl"/>
        </authorList>
    </citation>
    <scope>IDENTIFICATION</scope>
</reference>
<dbReference type="PROSITE" id="PS00134">
    <property type="entry name" value="TRYPSIN_HIS"/>
    <property type="match status" value="1"/>
</dbReference>
<dbReference type="SMART" id="SM00057">
    <property type="entry name" value="FIMAC"/>
    <property type="match status" value="1"/>
</dbReference>
<evidence type="ECO:0000259" key="16">
    <source>
        <dbReference type="PROSITE" id="PS50287"/>
    </source>
</evidence>
<dbReference type="GO" id="GO:0004252">
    <property type="term" value="F:serine-type endopeptidase activity"/>
    <property type="evidence" value="ECO:0007669"/>
    <property type="project" value="InterPro"/>
</dbReference>
<feature type="disulfide bond" evidence="11">
    <location>
        <begin position="243"/>
        <end position="255"/>
    </location>
</feature>
<feature type="domain" description="Peptidase S1" evidence="15">
    <location>
        <begin position="366"/>
        <end position="600"/>
    </location>
</feature>
<keyword evidence="10" id="KW-0325">Glycoprotein</keyword>
<dbReference type="InterPro" id="IPR036055">
    <property type="entry name" value="LDL_receptor-like_sf"/>
</dbReference>
<keyword evidence="8" id="KW-0391">Immunity</keyword>
<dbReference type="PROSITE" id="PS50068">
    <property type="entry name" value="LDLRA_2"/>
    <property type="match status" value="2"/>
</dbReference>
<feature type="disulfide bond" evidence="12">
    <location>
        <begin position="206"/>
        <end position="216"/>
    </location>
</feature>
<comment type="subcellular location">
    <subcellularLocation>
        <location evidence="1">Secreted</location>
    </subcellularLocation>
</comment>
<dbReference type="Proteomes" id="UP000694388">
    <property type="component" value="Unplaced"/>
</dbReference>
<keyword evidence="9 12" id="KW-1015">Disulfide bond</keyword>
<dbReference type="InterPro" id="IPR033116">
    <property type="entry name" value="TRYPSIN_SER"/>
</dbReference>
<dbReference type="PRINTS" id="PR00722">
    <property type="entry name" value="CHYMOTRYPSIN"/>
</dbReference>
<dbReference type="Ensembl" id="ENSEBUT00000025460.1">
    <property type="protein sequence ID" value="ENSEBUP00000024884.1"/>
    <property type="gene ID" value="ENSEBUG00000015371.1"/>
</dbReference>
<dbReference type="SMART" id="SM00202">
    <property type="entry name" value="SR"/>
    <property type="match status" value="1"/>
</dbReference>
<dbReference type="Gene3D" id="3.30.60.30">
    <property type="match status" value="1"/>
</dbReference>
<dbReference type="SMART" id="SM00020">
    <property type="entry name" value="Tryp_SPc"/>
    <property type="match status" value="1"/>
</dbReference>
<sequence length="606" mass="67773">MAHFWFILTAAVYFSLCSSEHQNVRGHDSEKSMEVHQNAQDVEDSTRQKAWNKHVVPSCLEEKYNDKSCQKVFCHPWERCLQDRCMCLIPNECPRVGGPVCSLGGNRLPSYCKLKSLECLRKNSKYAFSNFMPCSKPRFSIKEERGQLFLQISGDWLPVCANMNMPTANAACRQLGLSLGAKTVQNKKMVSKTNTNSSQAVTKLLCKGWESSLAECQYKLGKYNKCQRLGHIHINCYKEERGCNISEFECANKKCVPRTRMCNGDDDCADRSDELCCQSCSKGALLCSTGNCVAETSLCDGEPDCINYEDEANCTSTKKSKKYDNEVIVQERQNIREAALPVCGNSSFGISSVVLLQPRSSRNRRLIGGTQATQDQFPWQAALLQDRVWTCGAVFIGGNWFLTAAHCVSKVMAEYKVRVGELARLTRETTQDELLIDRIVKHPRYNSRTNKNDVALLFVAKMDHIHLYTPSLTPACIPHSSLQFPPGTQCFASGWGRALELTTLAKRPNVLRWVKLNLIGNCSAFHGERFTEGMECAGSLDGSADTCDGDSGGPLICYNSLNDAYVWGIVSWGHRCGTEGFPGVYAKVAFYYTWIRSITGKDIFKH</sequence>
<evidence type="ECO:0000256" key="8">
    <source>
        <dbReference type="ARBA" id="ARBA00022859"/>
    </source>
</evidence>
<dbReference type="GO" id="GO:0006508">
    <property type="term" value="P:proteolysis"/>
    <property type="evidence" value="ECO:0007669"/>
    <property type="project" value="UniProtKB-KW"/>
</dbReference>
<feature type="domain" description="SRCR" evidence="16">
    <location>
        <begin position="146"/>
        <end position="237"/>
    </location>
</feature>
<dbReference type="SUPFAM" id="SSF56487">
    <property type="entry name" value="SRCR-like"/>
    <property type="match status" value="1"/>
</dbReference>
<evidence type="ECO:0000256" key="14">
    <source>
        <dbReference type="SAM" id="SignalP"/>
    </source>
</evidence>
<evidence type="ECO:0000256" key="11">
    <source>
        <dbReference type="PROSITE-ProRule" id="PRU00124"/>
    </source>
</evidence>
<dbReference type="InterPro" id="IPR001190">
    <property type="entry name" value="SRCR"/>
</dbReference>
<dbReference type="PROSITE" id="PS50287">
    <property type="entry name" value="SRCR_2"/>
    <property type="match status" value="1"/>
</dbReference>
<dbReference type="Pfam" id="PF00057">
    <property type="entry name" value="Ldl_recept_a"/>
    <property type="match status" value="2"/>
</dbReference>
<dbReference type="Pfam" id="PF00530">
    <property type="entry name" value="SRCR"/>
    <property type="match status" value="1"/>
</dbReference>
<dbReference type="InterPro" id="IPR001314">
    <property type="entry name" value="Peptidase_S1A"/>
</dbReference>
<dbReference type="Pfam" id="PF00089">
    <property type="entry name" value="Trypsin"/>
    <property type="match status" value="1"/>
</dbReference>
<dbReference type="InterPro" id="IPR043504">
    <property type="entry name" value="Peptidase_S1_PA_chymotrypsin"/>
</dbReference>
<evidence type="ECO:0000259" key="15">
    <source>
        <dbReference type="PROSITE" id="PS50240"/>
    </source>
</evidence>
<feature type="disulfide bond" evidence="11">
    <location>
        <begin position="262"/>
        <end position="277"/>
    </location>
</feature>
<evidence type="ECO:0000256" key="1">
    <source>
        <dbReference type="ARBA" id="ARBA00004613"/>
    </source>
</evidence>
<evidence type="ECO:0000313" key="18">
    <source>
        <dbReference type="Proteomes" id="UP000694388"/>
    </source>
</evidence>
<dbReference type="PANTHER" id="PTHR24252">
    <property type="entry name" value="ACROSIN-RELATED"/>
    <property type="match status" value="1"/>
</dbReference>
<dbReference type="OMA" id="YECQQPK"/>
<keyword evidence="7 13" id="KW-0720">Serine protease</keyword>
<organism evidence="17 18">
    <name type="scientific">Eptatretus burgeri</name>
    <name type="common">Inshore hagfish</name>
    <dbReference type="NCBI Taxonomy" id="7764"/>
    <lineage>
        <taxon>Eukaryota</taxon>
        <taxon>Metazoa</taxon>
        <taxon>Chordata</taxon>
        <taxon>Craniata</taxon>
        <taxon>Vertebrata</taxon>
        <taxon>Cyclostomata</taxon>
        <taxon>Myxini</taxon>
        <taxon>Myxiniformes</taxon>
        <taxon>Myxinidae</taxon>
        <taxon>Eptatretinae</taxon>
        <taxon>Eptatretus</taxon>
    </lineage>
</organism>
<evidence type="ECO:0000256" key="7">
    <source>
        <dbReference type="ARBA" id="ARBA00022825"/>
    </source>
</evidence>
<dbReference type="GO" id="GO:0016020">
    <property type="term" value="C:membrane"/>
    <property type="evidence" value="ECO:0007669"/>
    <property type="project" value="InterPro"/>
</dbReference>
<dbReference type="InterPro" id="IPR023415">
    <property type="entry name" value="LDLR_class-A_CS"/>
</dbReference>
<dbReference type="InterPro" id="IPR002172">
    <property type="entry name" value="LDrepeatLR_classA_rpt"/>
</dbReference>
<dbReference type="InterPro" id="IPR048722">
    <property type="entry name" value="CFAI_FIMAC_N"/>
</dbReference>
<keyword evidence="18" id="KW-1185">Reference proteome</keyword>
<evidence type="ECO:0000256" key="6">
    <source>
        <dbReference type="ARBA" id="ARBA00022801"/>
    </source>
</evidence>
<feature type="disulfide bond" evidence="11">
    <location>
        <begin position="287"/>
        <end position="305"/>
    </location>
</feature>
<keyword evidence="5" id="KW-0677">Repeat</keyword>
<comment type="caution">
    <text evidence="12">Lacks conserved residue(s) required for the propagation of feature annotation.</text>
</comment>
<dbReference type="CDD" id="cd00112">
    <property type="entry name" value="LDLa"/>
    <property type="match status" value="2"/>
</dbReference>
<dbReference type="InterPro" id="IPR036772">
    <property type="entry name" value="SRCR-like_dom_sf"/>
</dbReference>
<feature type="disulfide bond" evidence="11">
    <location>
        <begin position="250"/>
        <end position="268"/>
    </location>
</feature>